<dbReference type="SUPFAM" id="SSF103473">
    <property type="entry name" value="MFS general substrate transporter"/>
    <property type="match status" value="1"/>
</dbReference>
<feature type="transmembrane region" description="Helical" evidence="5">
    <location>
        <begin position="336"/>
        <end position="358"/>
    </location>
</feature>
<feature type="transmembrane region" description="Helical" evidence="5">
    <location>
        <begin position="63"/>
        <end position="82"/>
    </location>
</feature>
<evidence type="ECO:0000313" key="7">
    <source>
        <dbReference type="EMBL" id="MCJ2184285.1"/>
    </source>
</evidence>
<dbReference type="InterPro" id="IPR036259">
    <property type="entry name" value="MFS_trans_sf"/>
</dbReference>
<dbReference type="EMBL" id="JALHLF010000089">
    <property type="protein sequence ID" value="MCJ2184285.1"/>
    <property type="molecule type" value="Genomic_DNA"/>
</dbReference>
<reference evidence="7" key="1">
    <citation type="submission" date="2022-03" db="EMBL/GenBank/DDBJ databases">
        <title>Identification of a novel bacterium isolated from mangrove sediments.</title>
        <authorList>
            <person name="Pan X."/>
        </authorList>
    </citation>
    <scope>NUCLEOTIDE SEQUENCE</scope>
    <source>
        <strain evidence="7">B1949</strain>
    </source>
</reference>
<dbReference type="PANTHER" id="PTHR11662:SF285">
    <property type="entry name" value="HEXURONATE TRANSPORTER"/>
    <property type="match status" value="1"/>
</dbReference>
<accession>A0ABT0BGU1</accession>
<protein>
    <submittedName>
        <fullName evidence="7">MFS transporter</fullName>
    </submittedName>
</protein>
<comment type="caution">
    <text evidence="7">The sequence shown here is derived from an EMBL/GenBank/DDBJ whole genome shotgun (WGS) entry which is preliminary data.</text>
</comment>
<dbReference type="CDD" id="cd17319">
    <property type="entry name" value="MFS_ExuT_GudP_like"/>
    <property type="match status" value="1"/>
</dbReference>
<feature type="transmembrane region" description="Helical" evidence="5">
    <location>
        <begin position="279"/>
        <end position="299"/>
    </location>
</feature>
<feature type="transmembrane region" description="Helical" evidence="5">
    <location>
        <begin position="183"/>
        <end position="202"/>
    </location>
</feature>
<name>A0ABT0BGU1_9SPHN</name>
<dbReference type="PROSITE" id="PS50850">
    <property type="entry name" value="MFS"/>
    <property type="match status" value="1"/>
</dbReference>
<evidence type="ECO:0000256" key="1">
    <source>
        <dbReference type="ARBA" id="ARBA00004141"/>
    </source>
</evidence>
<dbReference type="Pfam" id="PF07690">
    <property type="entry name" value="MFS_1"/>
    <property type="match status" value="1"/>
</dbReference>
<keyword evidence="4 5" id="KW-0472">Membrane</keyword>
<dbReference type="InterPro" id="IPR011701">
    <property type="entry name" value="MFS"/>
</dbReference>
<evidence type="ECO:0000256" key="2">
    <source>
        <dbReference type="ARBA" id="ARBA00022692"/>
    </source>
</evidence>
<keyword evidence="8" id="KW-1185">Reference proteome</keyword>
<comment type="subcellular location">
    <subcellularLocation>
        <location evidence="1">Membrane</location>
        <topology evidence="1">Multi-pass membrane protein</topology>
    </subcellularLocation>
</comment>
<feature type="transmembrane region" description="Helical" evidence="5">
    <location>
        <begin position="249"/>
        <end position="267"/>
    </location>
</feature>
<dbReference type="InterPro" id="IPR050382">
    <property type="entry name" value="MFS_Na/Anion_cotransporter"/>
</dbReference>
<dbReference type="InterPro" id="IPR020846">
    <property type="entry name" value="MFS_dom"/>
</dbReference>
<dbReference type="Gene3D" id="1.20.1250.20">
    <property type="entry name" value="MFS general substrate transporter like domains"/>
    <property type="match status" value="2"/>
</dbReference>
<evidence type="ECO:0000256" key="4">
    <source>
        <dbReference type="ARBA" id="ARBA00023136"/>
    </source>
</evidence>
<dbReference type="RefSeq" id="WP_244022982.1">
    <property type="nucleotide sequence ID" value="NZ_JALHLF010000089.1"/>
</dbReference>
<feature type="transmembrane region" description="Helical" evidence="5">
    <location>
        <begin position="311"/>
        <end position="330"/>
    </location>
</feature>
<evidence type="ECO:0000259" key="6">
    <source>
        <dbReference type="PROSITE" id="PS50850"/>
    </source>
</evidence>
<feature type="transmembrane region" description="Helical" evidence="5">
    <location>
        <begin position="402"/>
        <end position="423"/>
    </location>
</feature>
<proteinExistence type="predicted"/>
<evidence type="ECO:0000256" key="5">
    <source>
        <dbReference type="SAM" id="Phobius"/>
    </source>
</evidence>
<dbReference type="PANTHER" id="PTHR11662">
    <property type="entry name" value="SOLUTE CARRIER FAMILY 17"/>
    <property type="match status" value="1"/>
</dbReference>
<feature type="transmembrane region" description="Helical" evidence="5">
    <location>
        <begin position="24"/>
        <end position="42"/>
    </location>
</feature>
<organism evidence="7 8">
    <name type="scientific">Novosphingobium organovorum</name>
    <dbReference type="NCBI Taxonomy" id="2930092"/>
    <lineage>
        <taxon>Bacteria</taxon>
        <taxon>Pseudomonadati</taxon>
        <taxon>Pseudomonadota</taxon>
        <taxon>Alphaproteobacteria</taxon>
        <taxon>Sphingomonadales</taxon>
        <taxon>Sphingomonadaceae</taxon>
        <taxon>Novosphingobium</taxon>
    </lineage>
</organism>
<feature type="transmembrane region" description="Helical" evidence="5">
    <location>
        <begin position="370"/>
        <end position="396"/>
    </location>
</feature>
<gene>
    <name evidence="7" type="ORF">MTR62_16535</name>
</gene>
<feature type="domain" description="Major facilitator superfamily (MFS) profile" evidence="6">
    <location>
        <begin position="28"/>
        <end position="428"/>
    </location>
</feature>
<feature type="transmembrane region" description="Helical" evidence="5">
    <location>
        <begin position="94"/>
        <end position="120"/>
    </location>
</feature>
<dbReference type="Proteomes" id="UP001162881">
    <property type="component" value="Unassembled WGS sequence"/>
</dbReference>
<feature type="transmembrane region" description="Helical" evidence="5">
    <location>
        <begin position="155"/>
        <end position="177"/>
    </location>
</feature>
<sequence>MDAGTGKAGLAGATASAGKGVGRTRWVIVSLLFAATAVNYVDRQMIGVLKPTLEAEFRWSESDFARIIFWFQLAYAIGYLSFGKVVDALGARLGYTIAIVIWTISHVAHGFAGGVASFAAARFGLGIGESGNFPAGIRAVTDWFPQKERAFAIGLFNAGANVGAIVTPLIVPLLVLWFDWRMAFFVTGLFGLAWLAAWWAFYRHPGEHTRVSAQELAWIQQDPADPVEPIGWTHLLTVRETWAYALGKFLIDPIWWFFLFWLPGYLFERYQLDLKTFGLPLAAIYLISDVGSIAGGWLSSRLIKAGRTPNFARKITMLICALCVLPIWFAQSIDSVWTAVLVIGLATAAHQAFSANLYTLPSDMFPRGAVGSVVGIGGTVGALGGMGMALFAGYILDATHSYEVLFAICASAYLLALLVVHLLSPRLASVRIAHG</sequence>
<keyword evidence="3 5" id="KW-1133">Transmembrane helix</keyword>
<evidence type="ECO:0000313" key="8">
    <source>
        <dbReference type="Proteomes" id="UP001162881"/>
    </source>
</evidence>
<evidence type="ECO:0000256" key="3">
    <source>
        <dbReference type="ARBA" id="ARBA00022989"/>
    </source>
</evidence>
<keyword evidence="2 5" id="KW-0812">Transmembrane</keyword>